<feature type="domain" description="TonB-dependent receptor-like beta-barrel" evidence="11">
    <location>
        <begin position="414"/>
        <end position="763"/>
    </location>
</feature>
<dbReference type="InterPro" id="IPR036942">
    <property type="entry name" value="Beta-barrel_TonB_sf"/>
</dbReference>
<comment type="subcellular location">
    <subcellularLocation>
        <location evidence="1 8">Cell outer membrane</location>
        <topology evidence="1 8">Multi-pass membrane protein</topology>
    </subcellularLocation>
</comment>
<keyword evidence="14" id="KW-1185">Reference proteome</keyword>
<dbReference type="InterPro" id="IPR023997">
    <property type="entry name" value="TonB-dep_OMP_SusC/RagA_CS"/>
</dbReference>
<protein>
    <submittedName>
        <fullName evidence="13">TonB-linked SusC/RagA family outer membrane protein</fullName>
    </submittedName>
</protein>
<evidence type="ECO:0000256" key="10">
    <source>
        <dbReference type="SAM" id="SignalP"/>
    </source>
</evidence>
<evidence type="ECO:0000256" key="1">
    <source>
        <dbReference type="ARBA" id="ARBA00004571"/>
    </source>
</evidence>
<dbReference type="InterPro" id="IPR039426">
    <property type="entry name" value="TonB-dep_rcpt-like"/>
</dbReference>
<reference evidence="13 14" key="1">
    <citation type="submission" date="2019-03" db="EMBL/GenBank/DDBJ databases">
        <title>Genomic Encyclopedia of Archaeal and Bacterial Type Strains, Phase II (KMG-II): from individual species to whole genera.</title>
        <authorList>
            <person name="Goeker M."/>
        </authorList>
    </citation>
    <scope>NUCLEOTIDE SEQUENCE [LARGE SCALE GENOMIC DNA]</scope>
    <source>
        <strain evidence="13 14">DSM 25233</strain>
    </source>
</reference>
<dbReference type="SUPFAM" id="SSF49464">
    <property type="entry name" value="Carboxypeptidase regulatory domain-like"/>
    <property type="match status" value="1"/>
</dbReference>
<evidence type="ECO:0000256" key="3">
    <source>
        <dbReference type="ARBA" id="ARBA00022452"/>
    </source>
</evidence>
<organism evidence="13 14">
    <name type="scientific">Maribacter spongiicola</name>
    <dbReference type="NCBI Taxonomy" id="1206753"/>
    <lineage>
        <taxon>Bacteria</taxon>
        <taxon>Pseudomonadati</taxon>
        <taxon>Bacteroidota</taxon>
        <taxon>Flavobacteriia</taxon>
        <taxon>Flavobacteriales</taxon>
        <taxon>Flavobacteriaceae</taxon>
        <taxon>Maribacter</taxon>
    </lineage>
</organism>
<evidence type="ECO:0000259" key="11">
    <source>
        <dbReference type="Pfam" id="PF00593"/>
    </source>
</evidence>
<accession>A0A4R7K7Q5</accession>
<sequence>MKKKCNKRSRIATFSVLASMALFLLSITSSFAQVQAVTGTVTDTNGEPLPGVNVVQKGTNNGLSSDFDGNYSIKLVPGSKILIFSYIGFNTKEVTVNSSTINVSLEEDTENLDEVVVIGYSTVSREKVLGALTSVKSEKIASVTPTNAFEGVQGRLAGVQIASNGGPGAGFDIRVRGTSTFSAGGTGPLYVVDGQQLDNIDNIDPNDIASLEVLKDGATTAIYGTRGANGVVLITTKSGKSGDVSIDVNVVSGINTLNGAIPVANTKQRLFYEDVRRTAAQRENPTGLQRDSLSLRNRNSFDLQDLITRAGIRNQVNVAVSGGSDKLKAYWNNGFLNEEGIVVNSRFKRINSRFKLDFMPNKKLTLSTSFNASFEEFSGLNENQVFQQLVERIAYYPVFEPDGSFTPEFGGRQNPLAEAQLRQQKLRTWRAQSFNSIQYKITPSFSIKSTLGINFRLRRNNDFQPLLVLNPNNTNPLGSIRDRIDYDIQQENFVNYNKDFGKHSVSSFAGMQILKRVEENFGISNALFVSEDVQTFNNADPNGLGINGGQTFNTRSNLYSFFGGFNYDFDNRYLISATLRRDGSSRFGDNKEFGYFPSGSIGWRLSNEPFFKNIGSKVNNLLFRASYGETGNDRIGDYEFTSALSPGAIYDGISGVSPTRLGNPELSWESTIATNFGFDLGMFKNRLTVNFDIWRKDTEDLLANVPLPEESGFSGIRQNVGGVRNQGIDINVGGRILQSKNFSWNTNFNISFQENEVTQLFGGTAFQSGDYLIEEGQPLGNIYGFKNLGVYQYNESNAYTDDGVQLTPNFDNAGEFVNYTLNGSEFTGDVNQIRNDGRVAEGGDIIWDDVDGDFVITNEDRQTIGNGLPTSFGGFSNDFKYKDISLSFLFDFTLGNETWRRWDEARNDLNSGGETPGPDRILGAWSNPGDITVYPRLTRVPQNRDRPNSFFVTDGSFIKLRFVRLGYDLPKSALENFGFVKKCSFYISGNNLLTWTNYPGFNPELGTRGNPLEPGVDNLRFPNDREVILGLNLKF</sequence>
<dbReference type="Gene3D" id="2.170.130.10">
    <property type="entry name" value="TonB-dependent receptor, plug domain"/>
    <property type="match status" value="1"/>
</dbReference>
<evidence type="ECO:0000256" key="6">
    <source>
        <dbReference type="ARBA" id="ARBA00023136"/>
    </source>
</evidence>
<keyword evidence="6 8" id="KW-0472">Membrane</keyword>
<dbReference type="SUPFAM" id="SSF56935">
    <property type="entry name" value="Porins"/>
    <property type="match status" value="1"/>
</dbReference>
<keyword evidence="10" id="KW-0732">Signal</keyword>
<name>A0A4R7K7Q5_9FLAO</name>
<dbReference type="InterPro" id="IPR012910">
    <property type="entry name" value="Plug_dom"/>
</dbReference>
<dbReference type="OrthoDB" id="9768177at2"/>
<evidence type="ECO:0000256" key="2">
    <source>
        <dbReference type="ARBA" id="ARBA00022448"/>
    </source>
</evidence>
<dbReference type="PROSITE" id="PS52016">
    <property type="entry name" value="TONB_DEPENDENT_REC_3"/>
    <property type="match status" value="1"/>
</dbReference>
<keyword evidence="2 8" id="KW-0813">Transport</keyword>
<dbReference type="Gene3D" id="2.60.40.1120">
    <property type="entry name" value="Carboxypeptidase-like, regulatory domain"/>
    <property type="match status" value="1"/>
</dbReference>
<feature type="chain" id="PRO_5020531825" evidence="10">
    <location>
        <begin position="33"/>
        <end position="1035"/>
    </location>
</feature>
<dbReference type="Proteomes" id="UP000294749">
    <property type="component" value="Unassembled WGS sequence"/>
</dbReference>
<dbReference type="RefSeq" id="WP_133686733.1">
    <property type="nucleotide sequence ID" value="NZ_SOAY01000010.1"/>
</dbReference>
<dbReference type="InterPro" id="IPR008969">
    <property type="entry name" value="CarboxyPept-like_regulatory"/>
</dbReference>
<dbReference type="InterPro" id="IPR000531">
    <property type="entry name" value="Beta-barrel_TonB"/>
</dbReference>
<dbReference type="Pfam" id="PF07715">
    <property type="entry name" value="Plug"/>
    <property type="match status" value="1"/>
</dbReference>
<dbReference type="EMBL" id="SOAY01000010">
    <property type="protein sequence ID" value="TDT47345.1"/>
    <property type="molecule type" value="Genomic_DNA"/>
</dbReference>
<comment type="caution">
    <text evidence="13">The sequence shown here is derived from an EMBL/GenBank/DDBJ whole genome shotgun (WGS) entry which is preliminary data.</text>
</comment>
<dbReference type="NCBIfam" id="TIGR04057">
    <property type="entry name" value="SusC_RagA_signa"/>
    <property type="match status" value="1"/>
</dbReference>
<evidence type="ECO:0000313" key="14">
    <source>
        <dbReference type="Proteomes" id="UP000294749"/>
    </source>
</evidence>
<evidence type="ECO:0000313" key="13">
    <source>
        <dbReference type="EMBL" id="TDT47345.1"/>
    </source>
</evidence>
<evidence type="ECO:0000256" key="9">
    <source>
        <dbReference type="RuleBase" id="RU003357"/>
    </source>
</evidence>
<dbReference type="Gene3D" id="2.40.170.20">
    <property type="entry name" value="TonB-dependent receptor, beta-barrel domain"/>
    <property type="match status" value="1"/>
</dbReference>
<feature type="signal peptide" evidence="10">
    <location>
        <begin position="1"/>
        <end position="32"/>
    </location>
</feature>
<dbReference type="Pfam" id="PF13715">
    <property type="entry name" value="CarbopepD_reg_2"/>
    <property type="match status" value="1"/>
</dbReference>
<evidence type="ECO:0000259" key="12">
    <source>
        <dbReference type="Pfam" id="PF07715"/>
    </source>
</evidence>
<dbReference type="InterPro" id="IPR023996">
    <property type="entry name" value="TonB-dep_OMP_SusC/RagA"/>
</dbReference>
<keyword evidence="3 8" id="KW-1134">Transmembrane beta strand</keyword>
<dbReference type="NCBIfam" id="TIGR04056">
    <property type="entry name" value="OMP_RagA_SusC"/>
    <property type="match status" value="1"/>
</dbReference>
<proteinExistence type="inferred from homology"/>
<dbReference type="AlphaFoldDB" id="A0A4R7K7Q5"/>
<keyword evidence="5 9" id="KW-0798">TonB box</keyword>
<dbReference type="InterPro" id="IPR037066">
    <property type="entry name" value="Plug_dom_sf"/>
</dbReference>
<gene>
    <name evidence="13" type="ORF">CLV90_1420</name>
</gene>
<keyword evidence="7 8" id="KW-0998">Cell outer membrane</keyword>
<dbReference type="Pfam" id="PF00593">
    <property type="entry name" value="TonB_dep_Rec_b-barrel"/>
    <property type="match status" value="1"/>
</dbReference>
<evidence type="ECO:0000256" key="5">
    <source>
        <dbReference type="ARBA" id="ARBA00023077"/>
    </source>
</evidence>
<dbReference type="GO" id="GO:0009279">
    <property type="term" value="C:cell outer membrane"/>
    <property type="evidence" value="ECO:0007669"/>
    <property type="project" value="UniProtKB-SubCell"/>
</dbReference>
<evidence type="ECO:0000256" key="8">
    <source>
        <dbReference type="PROSITE-ProRule" id="PRU01360"/>
    </source>
</evidence>
<evidence type="ECO:0000256" key="7">
    <source>
        <dbReference type="ARBA" id="ARBA00023237"/>
    </source>
</evidence>
<keyword evidence="4 8" id="KW-0812">Transmembrane</keyword>
<comment type="similarity">
    <text evidence="8 9">Belongs to the TonB-dependent receptor family.</text>
</comment>
<evidence type="ECO:0000256" key="4">
    <source>
        <dbReference type="ARBA" id="ARBA00022692"/>
    </source>
</evidence>
<feature type="domain" description="TonB-dependent receptor plug" evidence="12">
    <location>
        <begin position="126"/>
        <end position="231"/>
    </location>
</feature>